<evidence type="ECO:0000259" key="3">
    <source>
        <dbReference type="Pfam" id="PF02525"/>
    </source>
</evidence>
<dbReference type="Pfam" id="PF02525">
    <property type="entry name" value="Flavodoxin_2"/>
    <property type="match status" value="1"/>
</dbReference>
<dbReference type="Proteomes" id="UP000256869">
    <property type="component" value="Unassembled WGS sequence"/>
</dbReference>
<dbReference type="OrthoDB" id="9798454at2"/>
<evidence type="ECO:0000256" key="1">
    <source>
        <dbReference type="ARBA" id="ARBA00006252"/>
    </source>
</evidence>
<name>A0A3D9I1C7_9BACL</name>
<keyword evidence="2" id="KW-0560">Oxidoreductase</keyword>
<protein>
    <submittedName>
        <fullName evidence="4">Putative NADPH-quinone reductase</fullName>
    </submittedName>
</protein>
<accession>A0A3D9I1C7</accession>
<reference evidence="4 5" key="1">
    <citation type="submission" date="2018-07" db="EMBL/GenBank/DDBJ databases">
        <title>Genomic Encyclopedia of Type Strains, Phase III (KMG-III): the genomes of soil and plant-associated and newly described type strains.</title>
        <authorList>
            <person name="Whitman W."/>
        </authorList>
    </citation>
    <scope>NUCLEOTIDE SEQUENCE [LARGE SCALE GENOMIC DNA]</scope>
    <source>
        <strain evidence="4 5">CECT 8236</strain>
    </source>
</reference>
<dbReference type="InterPro" id="IPR029039">
    <property type="entry name" value="Flavoprotein-like_sf"/>
</dbReference>
<comment type="caution">
    <text evidence="4">The sequence shown here is derived from an EMBL/GenBank/DDBJ whole genome shotgun (WGS) entry which is preliminary data.</text>
</comment>
<proteinExistence type="inferred from homology"/>
<evidence type="ECO:0000313" key="4">
    <source>
        <dbReference type="EMBL" id="RED55544.1"/>
    </source>
</evidence>
<gene>
    <name evidence="4" type="ORF">DFP95_11778</name>
</gene>
<dbReference type="InterPro" id="IPR051545">
    <property type="entry name" value="NAD(P)H_dehydrogenase_qn"/>
</dbReference>
<comment type="similarity">
    <text evidence="1">Belongs to the NAD(P)H dehydrogenase (quinone) family.</text>
</comment>
<evidence type="ECO:0000313" key="5">
    <source>
        <dbReference type="Proteomes" id="UP000256869"/>
    </source>
</evidence>
<feature type="domain" description="Flavodoxin-like fold" evidence="3">
    <location>
        <begin position="5"/>
        <end position="186"/>
    </location>
</feature>
<dbReference type="GO" id="GO:0005829">
    <property type="term" value="C:cytosol"/>
    <property type="evidence" value="ECO:0007669"/>
    <property type="project" value="TreeGrafter"/>
</dbReference>
<evidence type="ECO:0000256" key="2">
    <source>
        <dbReference type="ARBA" id="ARBA00023002"/>
    </source>
</evidence>
<dbReference type="GO" id="GO:0003955">
    <property type="term" value="F:NAD(P)H dehydrogenase (quinone) activity"/>
    <property type="evidence" value="ECO:0007669"/>
    <property type="project" value="TreeGrafter"/>
</dbReference>
<dbReference type="RefSeq" id="WP_115994814.1">
    <property type="nucleotide sequence ID" value="NZ_QRDY01000017.1"/>
</dbReference>
<dbReference type="InterPro" id="IPR003680">
    <property type="entry name" value="Flavodoxin_fold"/>
</dbReference>
<keyword evidence="5" id="KW-1185">Reference proteome</keyword>
<organism evidence="4 5">
    <name type="scientific">Cohnella lupini</name>
    <dbReference type="NCBI Taxonomy" id="1294267"/>
    <lineage>
        <taxon>Bacteria</taxon>
        <taxon>Bacillati</taxon>
        <taxon>Bacillota</taxon>
        <taxon>Bacilli</taxon>
        <taxon>Bacillales</taxon>
        <taxon>Paenibacillaceae</taxon>
        <taxon>Cohnella</taxon>
    </lineage>
</organism>
<dbReference type="Gene3D" id="3.40.50.360">
    <property type="match status" value="1"/>
</dbReference>
<dbReference type="PANTHER" id="PTHR10204">
    <property type="entry name" value="NAD P H OXIDOREDUCTASE-RELATED"/>
    <property type="match status" value="1"/>
</dbReference>
<dbReference type="EMBL" id="QRDY01000017">
    <property type="protein sequence ID" value="RED55544.1"/>
    <property type="molecule type" value="Genomic_DNA"/>
</dbReference>
<dbReference type="AlphaFoldDB" id="A0A3D9I1C7"/>
<dbReference type="PANTHER" id="PTHR10204:SF34">
    <property type="entry name" value="NAD(P)H DEHYDROGENASE [QUINONE] 1 ISOFORM 1"/>
    <property type="match status" value="1"/>
</dbReference>
<dbReference type="SUPFAM" id="SSF52218">
    <property type="entry name" value="Flavoproteins"/>
    <property type="match status" value="1"/>
</dbReference>
<sequence>MTTSKIALIIGHPYPESYCNSLAQAYARGAAGNGAEVRVLDLGRIGFDPNLKYGYHKRTDLEPDLISAQETIRWADHLVFVYPNWWGTMPALLKGFIDRVFLPGFAFQSRPDSLLVKKLLKGKTARLIVTMDSPPWYYRLVLRRSGHHVMRRGVLQFCGITPVKITEIGTVKTKSAESRTKWLRKIESLGFKEGTPTK</sequence>